<name>A0A5S4WZE6_9BRAD</name>
<proteinExistence type="predicted"/>
<dbReference type="RefSeq" id="WP_148749734.1">
    <property type="nucleotide sequence ID" value="NZ_VSSR01000010.1"/>
</dbReference>
<evidence type="ECO:0000256" key="1">
    <source>
        <dbReference type="SAM" id="MobiDB-lite"/>
    </source>
</evidence>
<keyword evidence="3" id="KW-1185">Reference proteome</keyword>
<accession>A0A5S4WZE6</accession>
<feature type="compositionally biased region" description="Polar residues" evidence="1">
    <location>
        <begin position="202"/>
        <end position="218"/>
    </location>
</feature>
<protein>
    <submittedName>
        <fullName evidence="2">Uncharacterized protein</fullName>
    </submittedName>
</protein>
<gene>
    <name evidence="2" type="ORF">FXB38_05370</name>
</gene>
<evidence type="ECO:0000313" key="3">
    <source>
        <dbReference type="Proteomes" id="UP000324853"/>
    </source>
</evidence>
<evidence type="ECO:0000313" key="2">
    <source>
        <dbReference type="EMBL" id="TYL87039.1"/>
    </source>
</evidence>
<reference evidence="2 3" key="1">
    <citation type="submission" date="2019-08" db="EMBL/GenBank/DDBJ databases">
        <title>Bradyrhizobium hipponensis sp. nov., a rhizobium isolated from a Lupinus angustifolius root nodule in Tunisia.</title>
        <authorList>
            <person name="Off K."/>
            <person name="Rejili M."/>
            <person name="Mars M."/>
            <person name="Brachmann A."/>
            <person name="Marin M."/>
        </authorList>
    </citation>
    <scope>NUCLEOTIDE SEQUENCE [LARGE SCALE GENOMIC DNA]</scope>
    <source>
        <strain evidence="2 3">CTAW11</strain>
    </source>
</reference>
<dbReference type="AlphaFoldDB" id="A0A5S4WZE6"/>
<feature type="region of interest" description="Disordered" evidence="1">
    <location>
        <begin position="184"/>
        <end position="218"/>
    </location>
</feature>
<dbReference type="OrthoDB" id="9808870at2"/>
<dbReference type="EMBL" id="VSSR01000010">
    <property type="protein sequence ID" value="TYL87039.1"/>
    <property type="molecule type" value="Genomic_DNA"/>
</dbReference>
<dbReference type="Proteomes" id="UP000324853">
    <property type="component" value="Unassembled WGS sequence"/>
</dbReference>
<organism evidence="2 3">
    <name type="scientific">Bradyrhizobium cytisi</name>
    <dbReference type="NCBI Taxonomy" id="515489"/>
    <lineage>
        <taxon>Bacteria</taxon>
        <taxon>Pseudomonadati</taxon>
        <taxon>Pseudomonadota</taxon>
        <taxon>Alphaproteobacteria</taxon>
        <taxon>Hyphomicrobiales</taxon>
        <taxon>Nitrobacteraceae</taxon>
        <taxon>Bradyrhizobium</taxon>
    </lineage>
</organism>
<comment type="caution">
    <text evidence="2">The sequence shown here is derived from an EMBL/GenBank/DDBJ whole genome shotgun (WGS) entry which is preliminary data.</text>
</comment>
<sequence length="218" mass="23565">MLLIVLATLGHGSVAQAHDSRPAYLELNETASGRYEVLWRTPINAGMRLPVVLKFPHDTRNITAPSEKEFTGMLLERRWIETGKTGLAGKRIEFVGLQATITDVLVRVQRLDGAHTTTLVHPSQPWIEIPASAAYTGDESTASRLRQFADQSGASYSPLLPDHSARLSVGNRLDALPGVTSIGARADQTAGNRPWKVPEGASLTNKATASSDLCSLTR</sequence>